<organism evidence="1 2">
    <name type="scientific">Oedothorax gibbosus</name>
    <dbReference type="NCBI Taxonomy" id="931172"/>
    <lineage>
        <taxon>Eukaryota</taxon>
        <taxon>Metazoa</taxon>
        <taxon>Ecdysozoa</taxon>
        <taxon>Arthropoda</taxon>
        <taxon>Chelicerata</taxon>
        <taxon>Arachnida</taxon>
        <taxon>Araneae</taxon>
        <taxon>Araneomorphae</taxon>
        <taxon>Entelegynae</taxon>
        <taxon>Araneoidea</taxon>
        <taxon>Linyphiidae</taxon>
        <taxon>Erigoninae</taxon>
        <taxon>Oedothorax</taxon>
    </lineage>
</organism>
<gene>
    <name evidence="1" type="ORF">JTE90_003396</name>
</gene>
<proteinExistence type="predicted"/>
<dbReference type="Proteomes" id="UP000827092">
    <property type="component" value="Unassembled WGS sequence"/>
</dbReference>
<dbReference type="EMBL" id="JAFNEN010000849">
    <property type="protein sequence ID" value="KAG8176765.1"/>
    <property type="molecule type" value="Genomic_DNA"/>
</dbReference>
<reference evidence="1 2" key="1">
    <citation type="journal article" date="2022" name="Nat. Ecol. Evol.">
        <title>A masculinizing supergene underlies an exaggerated male reproductive morph in a spider.</title>
        <authorList>
            <person name="Hendrickx F."/>
            <person name="De Corte Z."/>
            <person name="Sonet G."/>
            <person name="Van Belleghem S.M."/>
            <person name="Kostlbacher S."/>
            <person name="Vangestel C."/>
        </authorList>
    </citation>
    <scope>NUCLEOTIDE SEQUENCE [LARGE SCALE GENOMIC DNA]</scope>
    <source>
        <strain evidence="1">W744_W776</strain>
    </source>
</reference>
<dbReference type="AlphaFoldDB" id="A0AAV6TZL2"/>
<name>A0AAV6TZL2_9ARAC</name>
<accession>A0AAV6TZL2</accession>
<evidence type="ECO:0000313" key="1">
    <source>
        <dbReference type="EMBL" id="KAG8176765.1"/>
    </source>
</evidence>
<comment type="caution">
    <text evidence="1">The sequence shown here is derived from an EMBL/GenBank/DDBJ whole genome shotgun (WGS) entry which is preliminary data.</text>
</comment>
<evidence type="ECO:0000313" key="2">
    <source>
        <dbReference type="Proteomes" id="UP000827092"/>
    </source>
</evidence>
<protein>
    <submittedName>
        <fullName evidence="1">Uncharacterized protein</fullName>
    </submittedName>
</protein>
<sequence>MSSNLFKDTCTFSYSDVVLNQDKMNNPIALPKVSRQKNNFFRVDVNHLREFLKGIQSSTFARCSTRHRMFGRHDLLVLDGIDAQQPALNTLSFTYGDTLQNSNLPSPSFVHGPFVDVIQVPVHRMASFLMGNFYRNYLKDEYHRDGIACIDTATFHYLQDLLPKVRYVGPEPLSGHPELLAPGGQDPVFQGRVAAEFIKVAKWRESYPYAYMEKYIKEGFASCIVICIMEEFPRLLTSPTRYMIAHPISPIPSPPYQKIGSGMSPLNYEPVLPDFAT</sequence>
<keyword evidence="2" id="KW-1185">Reference proteome</keyword>